<dbReference type="GO" id="GO:0003968">
    <property type="term" value="F:RNA-directed RNA polymerase activity"/>
    <property type="evidence" value="ECO:0007669"/>
    <property type="project" value="UniProtKB-KW"/>
</dbReference>
<dbReference type="GO" id="GO:0031380">
    <property type="term" value="C:nuclear RNA-directed RNA polymerase complex"/>
    <property type="evidence" value="ECO:0007669"/>
    <property type="project" value="TreeGrafter"/>
</dbReference>
<dbReference type="Pfam" id="PF05183">
    <property type="entry name" value="RdRP"/>
    <property type="match status" value="1"/>
</dbReference>
<protein>
    <recommendedName>
        <fullName evidence="1">RNA-dependent RNA polymerase</fullName>
        <ecNumber evidence="1">2.7.7.48</ecNumber>
    </recommendedName>
</protein>
<gene>
    <name evidence="4" type="ORF">C9374_004081</name>
</gene>
<feature type="compositionally biased region" description="Basic and acidic residues" evidence="2">
    <location>
        <begin position="230"/>
        <end position="245"/>
    </location>
</feature>
<dbReference type="InterPro" id="IPR057596">
    <property type="entry name" value="RDRP_core"/>
</dbReference>
<comment type="caution">
    <text evidence="4">The sequence shown here is derived from an EMBL/GenBank/DDBJ whole genome shotgun (WGS) entry which is preliminary data.</text>
</comment>
<evidence type="ECO:0000256" key="1">
    <source>
        <dbReference type="RuleBase" id="RU363098"/>
    </source>
</evidence>
<comment type="catalytic activity">
    <reaction evidence="1">
        <text>RNA(n) + a ribonucleoside 5'-triphosphate = RNA(n+1) + diphosphate</text>
        <dbReference type="Rhea" id="RHEA:21248"/>
        <dbReference type="Rhea" id="RHEA-COMP:14527"/>
        <dbReference type="Rhea" id="RHEA-COMP:17342"/>
        <dbReference type="ChEBI" id="CHEBI:33019"/>
        <dbReference type="ChEBI" id="CHEBI:61557"/>
        <dbReference type="ChEBI" id="CHEBI:140395"/>
        <dbReference type="EC" id="2.7.7.48"/>
    </reaction>
</comment>
<feature type="domain" description="RDRP core" evidence="3">
    <location>
        <begin position="462"/>
        <end position="777"/>
    </location>
</feature>
<accession>A0AA88GN42</accession>
<feature type="compositionally biased region" description="Polar residues" evidence="2">
    <location>
        <begin position="13"/>
        <end position="25"/>
    </location>
</feature>
<dbReference type="AlphaFoldDB" id="A0AA88GN42"/>
<proteinExistence type="inferred from homology"/>
<dbReference type="GO" id="GO:0030422">
    <property type="term" value="P:siRNA processing"/>
    <property type="evidence" value="ECO:0007669"/>
    <property type="project" value="TreeGrafter"/>
</dbReference>
<comment type="similarity">
    <text evidence="1">Belongs to the RdRP family.</text>
</comment>
<evidence type="ECO:0000313" key="5">
    <source>
        <dbReference type="Proteomes" id="UP000816034"/>
    </source>
</evidence>
<dbReference type="Proteomes" id="UP000816034">
    <property type="component" value="Unassembled WGS sequence"/>
</dbReference>
<keyword evidence="1" id="KW-0548">Nucleotidyltransferase</keyword>
<evidence type="ECO:0000313" key="4">
    <source>
        <dbReference type="EMBL" id="KAG2383410.1"/>
    </source>
</evidence>
<keyword evidence="5" id="KW-1185">Reference proteome</keyword>
<evidence type="ECO:0000256" key="2">
    <source>
        <dbReference type="SAM" id="MobiDB-lite"/>
    </source>
</evidence>
<feature type="region of interest" description="Disordered" evidence="2">
    <location>
        <begin position="221"/>
        <end position="273"/>
    </location>
</feature>
<sequence>MIDNHDQPLAGVNETSQDSTPSSANINCTEIHQTLGRVMDLLTPLMNKLEKQTKHTGHVQQQMNEVTDSCSSFSNVAVIHDDTNMTRIEFPKDLINNLKLINDMKLPSVGKEDASFRCDKNVFYTSSKNSIVFPETAVDHLKDALLFIGIKENDSFQVLTNVTPKSKLITAEINPGQNKNDFLVGNEKYYNIRNEAFQLLLILPSSPTVGILSAKLKLLAHPSSSSSPSRKKDTKTLLASNHRDDEESIINNNDSHDGIGNHAGNSSHELETTAPSTSTTAVVEGQQNNVIKDPASIDFSEVDKSSLNTTAFPLCTGQLEGYDRGSKDDIYKEPSQEAFKWLLDSPLGKRLKQAGYEHLLCGLLTPKAVEYLPMLTSEWERDTKDKCCPRVGQCCKKDQTSAQTPRDYIQEYPRNSREVLEKSFTRISRIFADLRLSSCLYFVSFEAAGKDPVRGGPGRISRFVIQMLLKLSPSYVQPTITKYFLELYEKYLKELEEKSADRQELLNDLFGLNDDSAASVSELYIMIRTLIASGHPLDSPFLQRCIQKKLLERVNALDMNDDLNGSIPYPYCVNLKGVPDESETLKENEVFISSSYMRRILGNAKLCSLKNVLVFRYPLAHQHDIRKLVVKTWSNHEFLNSSENSIVFSKTGAPQQWMGGGDLDGDIYSILFDPNLVEQFDSNAKTFINYNHEVKKLFNGYSENSANLSYEESRKEQALYFFKRDSQTGLFYSKIEANLFCRQLVEEEEQKLAIYHTASIDEQKTNQHKDLKTLETKNMKNLIMSPKLLNNLGEDRFETKLKKLFQKYSQKFGVFGGTCDKNAFVKTYVTRFSPETENNELTIQDVDEFLNCHQQYSENYKKEYKRLLELNPKNRNNKALNKQLIPMLVKQERPNDSRAFFALEIYKTQFAPLPFDACLKKVITWMRIAHSPTYTSEERIEFCYVVCYPWIIRMDKELTLNQGEHWNHYSMIHSLYGHHL</sequence>
<dbReference type="EC" id="2.7.7.48" evidence="1"/>
<dbReference type="PANTHER" id="PTHR23079">
    <property type="entry name" value="RNA-DEPENDENT RNA POLYMERASE"/>
    <property type="match status" value="1"/>
</dbReference>
<dbReference type="EMBL" id="PYSW02000020">
    <property type="protein sequence ID" value="KAG2383410.1"/>
    <property type="molecule type" value="Genomic_DNA"/>
</dbReference>
<evidence type="ECO:0000259" key="3">
    <source>
        <dbReference type="Pfam" id="PF05183"/>
    </source>
</evidence>
<dbReference type="RefSeq" id="XP_044549089.1">
    <property type="nucleotide sequence ID" value="XM_044693681.1"/>
</dbReference>
<reference evidence="4 5" key="1">
    <citation type="journal article" date="2018" name="BMC Genomics">
        <title>The genome of Naegleria lovaniensis, the basis for a comparative approach to unravel pathogenicity factors of the human pathogenic amoeba N. fowleri.</title>
        <authorList>
            <person name="Liechti N."/>
            <person name="Schurch N."/>
            <person name="Bruggmann R."/>
            <person name="Wittwer M."/>
        </authorList>
    </citation>
    <scope>NUCLEOTIDE SEQUENCE [LARGE SCALE GENOMIC DNA]</scope>
    <source>
        <strain evidence="4 5">ATCC 30569</strain>
    </source>
</reference>
<dbReference type="GeneID" id="68096536"/>
<keyword evidence="1" id="KW-0696">RNA-directed RNA polymerase</keyword>
<organism evidence="4 5">
    <name type="scientific">Naegleria lovaniensis</name>
    <name type="common">Amoeba</name>
    <dbReference type="NCBI Taxonomy" id="51637"/>
    <lineage>
        <taxon>Eukaryota</taxon>
        <taxon>Discoba</taxon>
        <taxon>Heterolobosea</taxon>
        <taxon>Tetramitia</taxon>
        <taxon>Eutetramitia</taxon>
        <taxon>Vahlkampfiidae</taxon>
        <taxon>Naegleria</taxon>
    </lineage>
</organism>
<feature type="region of interest" description="Disordered" evidence="2">
    <location>
        <begin position="1"/>
        <end position="25"/>
    </location>
</feature>
<dbReference type="GO" id="GO:0003723">
    <property type="term" value="F:RNA binding"/>
    <property type="evidence" value="ECO:0007669"/>
    <property type="project" value="UniProtKB-KW"/>
</dbReference>
<dbReference type="InterPro" id="IPR007855">
    <property type="entry name" value="RDRP"/>
</dbReference>
<keyword evidence="1" id="KW-0694">RNA-binding</keyword>
<keyword evidence="1" id="KW-0808">Transferase</keyword>
<dbReference type="PANTHER" id="PTHR23079:SF55">
    <property type="entry name" value="RNA-DIRECTED RNA POLYMERASE"/>
    <property type="match status" value="1"/>
</dbReference>
<name>A0AA88GN42_NAELO</name>